<evidence type="ECO:0000313" key="1">
    <source>
        <dbReference type="EMBL" id="EJK55242.1"/>
    </source>
</evidence>
<evidence type="ECO:0008006" key="3">
    <source>
        <dbReference type="Google" id="ProtNLM"/>
    </source>
</evidence>
<dbReference type="Proteomes" id="UP000266841">
    <property type="component" value="Unassembled WGS sequence"/>
</dbReference>
<comment type="caution">
    <text evidence="1">The sequence shown here is derived from an EMBL/GenBank/DDBJ whole genome shotgun (WGS) entry which is preliminary data.</text>
</comment>
<dbReference type="InterPro" id="IPR053139">
    <property type="entry name" value="Surface_bspA-like"/>
</dbReference>
<dbReference type="Pfam" id="PF13306">
    <property type="entry name" value="LRR_5"/>
    <property type="match status" value="1"/>
</dbReference>
<evidence type="ECO:0000313" key="2">
    <source>
        <dbReference type="Proteomes" id="UP000266841"/>
    </source>
</evidence>
<dbReference type="PANTHER" id="PTHR45661:SF3">
    <property type="entry name" value="IG-LIKE DOMAIN-CONTAINING PROTEIN"/>
    <property type="match status" value="1"/>
</dbReference>
<dbReference type="PANTHER" id="PTHR45661">
    <property type="entry name" value="SURFACE ANTIGEN"/>
    <property type="match status" value="1"/>
</dbReference>
<dbReference type="AlphaFoldDB" id="K0S941"/>
<gene>
    <name evidence="1" type="ORF">THAOC_25044</name>
</gene>
<proteinExistence type="predicted"/>
<dbReference type="Gene3D" id="3.80.10.10">
    <property type="entry name" value="Ribonuclease Inhibitor"/>
    <property type="match status" value="1"/>
</dbReference>
<sequence length="227" mass="24513">MIIWALGRTCMGAVSSPGVAEPDSGQSLVQSCFGARRQASPSALPGVVSKWRVGPKRSGSVLLGAVAVPELFCHQGAREANPENHKRYQIKRTMNWPRQLLGRITGFLLYEGGEVAEELRGNLKRVRIGALVTEISNEAFRGCKKLEEVQFNGGTTIIGEGAFQECTALRSVTIPSTVTELGKRAFFGCHNLAQVQLNEGLQFLGDSVFHGCTALRSVTIPSTVTKL</sequence>
<reference evidence="1 2" key="1">
    <citation type="journal article" date="2012" name="Genome Biol.">
        <title>Genome and low-iron response of an oceanic diatom adapted to chronic iron limitation.</title>
        <authorList>
            <person name="Lommer M."/>
            <person name="Specht M."/>
            <person name="Roy A.S."/>
            <person name="Kraemer L."/>
            <person name="Andreson R."/>
            <person name="Gutowska M.A."/>
            <person name="Wolf J."/>
            <person name="Bergner S.V."/>
            <person name="Schilhabel M.B."/>
            <person name="Klostermeier U.C."/>
            <person name="Beiko R.G."/>
            <person name="Rosenstiel P."/>
            <person name="Hippler M."/>
            <person name="Laroche J."/>
        </authorList>
    </citation>
    <scope>NUCLEOTIDE SEQUENCE [LARGE SCALE GENOMIC DNA]</scope>
    <source>
        <strain evidence="1 2">CCMP1005</strain>
    </source>
</reference>
<name>K0S941_THAOC</name>
<dbReference type="InterPro" id="IPR032675">
    <property type="entry name" value="LRR_dom_sf"/>
</dbReference>
<organism evidence="1 2">
    <name type="scientific">Thalassiosira oceanica</name>
    <name type="common">Marine diatom</name>
    <dbReference type="NCBI Taxonomy" id="159749"/>
    <lineage>
        <taxon>Eukaryota</taxon>
        <taxon>Sar</taxon>
        <taxon>Stramenopiles</taxon>
        <taxon>Ochrophyta</taxon>
        <taxon>Bacillariophyta</taxon>
        <taxon>Coscinodiscophyceae</taxon>
        <taxon>Thalassiosirophycidae</taxon>
        <taxon>Thalassiosirales</taxon>
        <taxon>Thalassiosiraceae</taxon>
        <taxon>Thalassiosira</taxon>
    </lineage>
</organism>
<dbReference type="InterPro" id="IPR026906">
    <property type="entry name" value="LRR_5"/>
</dbReference>
<protein>
    <recommendedName>
        <fullName evidence="3">Leucine-rich repeat domain-containing protein</fullName>
    </recommendedName>
</protein>
<feature type="non-terminal residue" evidence="1">
    <location>
        <position position="227"/>
    </location>
</feature>
<dbReference type="SUPFAM" id="SSF52058">
    <property type="entry name" value="L domain-like"/>
    <property type="match status" value="1"/>
</dbReference>
<dbReference type="EMBL" id="AGNL01034488">
    <property type="protein sequence ID" value="EJK55242.1"/>
    <property type="molecule type" value="Genomic_DNA"/>
</dbReference>
<accession>K0S941</accession>
<keyword evidence="2" id="KW-1185">Reference proteome</keyword>